<dbReference type="PATRIC" id="fig|1347342.6.peg.2957"/>
<dbReference type="GO" id="GO:0005829">
    <property type="term" value="C:cytosol"/>
    <property type="evidence" value="ECO:0007669"/>
    <property type="project" value="TreeGrafter"/>
</dbReference>
<dbReference type="GO" id="GO:0004177">
    <property type="term" value="F:aminopeptidase activity"/>
    <property type="evidence" value="ECO:0007669"/>
    <property type="project" value="TreeGrafter"/>
</dbReference>
<dbReference type="Proteomes" id="UP000016160">
    <property type="component" value="Chromosome"/>
</dbReference>
<dbReference type="InterPro" id="IPR024079">
    <property type="entry name" value="MetalloPept_cat_dom_sf"/>
</dbReference>
<dbReference type="CDD" id="cd20170">
    <property type="entry name" value="Peptidase_M90-like"/>
    <property type="match status" value="1"/>
</dbReference>
<accession>T2KQB7</accession>
<keyword evidence="2" id="KW-1185">Reference proteome</keyword>
<reference evidence="1 2" key="1">
    <citation type="journal article" date="2013" name="Appl. Environ. Microbiol.">
        <title>The genome of the alga-associated marine flavobacterium Formosa agariphila KMM 3901T reveals a broad potential for degradation of algal polysaccharides.</title>
        <authorList>
            <person name="Mann A.J."/>
            <person name="Hahnke R.L."/>
            <person name="Huang S."/>
            <person name="Werner J."/>
            <person name="Xing P."/>
            <person name="Barbeyron T."/>
            <person name="Huettel B."/>
            <person name="Stueber K."/>
            <person name="Reinhardt R."/>
            <person name="Harder J."/>
            <person name="Gloeckner F.O."/>
            <person name="Amann R.I."/>
            <person name="Teeling H."/>
        </authorList>
    </citation>
    <scope>NUCLEOTIDE SEQUENCE [LARGE SCALE GENOMIC DNA]</scope>
    <source>
        <strain evidence="2">DSM 15362 / KCTC 12365 / LMG 23005 / KMM 3901</strain>
    </source>
</reference>
<dbReference type="AlphaFoldDB" id="T2KQB7"/>
<dbReference type="STRING" id="1347342.BN863_29390"/>
<dbReference type="Gene3D" id="1.10.472.150">
    <property type="entry name" value="Glucose-regulated metallo-peptidase M90, N-terminal domain"/>
    <property type="match status" value="1"/>
</dbReference>
<gene>
    <name evidence="1" type="ORF">BN863_29390</name>
</gene>
<dbReference type="GO" id="GO:0016740">
    <property type="term" value="F:transferase activity"/>
    <property type="evidence" value="ECO:0007669"/>
    <property type="project" value="UniProtKB-KW"/>
</dbReference>
<keyword evidence="1" id="KW-0670">Pyruvate</keyword>
<dbReference type="SUPFAM" id="SSF55486">
    <property type="entry name" value="Metalloproteases ('zincins'), catalytic domain"/>
    <property type="match status" value="1"/>
</dbReference>
<proteinExistence type="predicted"/>
<dbReference type="EMBL" id="HG315671">
    <property type="protein sequence ID" value="CDF80651.1"/>
    <property type="molecule type" value="Genomic_DNA"/>
</dbReference>
<organism evidence="1 2">
    <name type="scientific">Formosa agariphila (strain DSM 15362 / KCTC 12365 / LMG 23005 / KMM 3901 / M-2Alg 35-1)</name>
    <dbReference type="NCBI Taxonomy" id="1347342"/>
    <lineage>
        <taxon>Bacteria</taxon>
        <taxon>Pseudomonadati</taxon>
        <taxon>Bacteroidota</taxon>
        <taxon>Flavobacteriia</taxon>
        <taxon>Flavobacteriales</taxon>
        <taxon>Flavobacteriaceae</taxon>
        <taxon>Formosa</taxon>
    </lineage>
</organism>
<dbReference type="eggNOG" id="COG3228">
    <property type="taxonomic scope" value="Bacteria"/>
</dbReference>
<sequence>MFVHFYMSLNKMEQRDVNLLYEKFDFYRSLNTNQRLHFNHRVIAFIKDKQFIGRGGLEVTNEMKLLISAHAVILTFGFRDFFIGLIDNIFIYPDKFYSTTNKAYHKGEMNPRMKALVVSWADFNKGFNASKHNKSLGIHEFTHAIHLNSLKEGDVSSSIFTDSFEELTALLSKDELLRQRLLDSRFFREYAFVNQFEFLAVIMEHFIGDPKEFRLQFPQIYAKTRQMLNFDFKGY</sequence>
<dbReference type="GO" id="GO:0008237">
    <property type="term" value="F:metallopeptidase activity"/>
    <property type="evidence" value="ECO:0007669"/>
    <property type="project" value="InterPro"/>
</dbReference>
<dbReference type="InterPro" id="IPR010384">
    <property type="entry name" value="MtfA_fam"/>
</dbReference>
<dbReference type="PANTHER" id="PTHR30164:SF2">
    <property type="entry name" value="PROTEIN MTFA"/>
    <property type="match status" value="1"/>
</dbReference>
<dbReference type="HOGENOM" id="CLU_063037_1_0_10"/>
<evidence type="ECO:0000313" key="1">
    <source>
        <dbReference type="EMBL" id="CDF80651.1"/>
    </source>
</evidence>
<evidence type="ECO:0000313" key="2">
    <source>
        <dbReference type="Proteomes" id="UP000016160"/>
    </source>
</evidence>
<dbReference type="Gene3D" id="3.40.390.10">
    <property type="entry name" value="Collagenase (Catalytic Domain)"/>
    <property type="match status" value="1"/>
</dbReference>
<keyword evidence="1" id="KW-0808">Transferase</keyword>
<dbReference type="PANTHER" id="PTHR30164">
    <property type="entry name" value="MTFA PEPTIDASE"/>
    <property type="match status" value="1"/>
</dbReference>
<dbReference type="Pfam" id="PF06167">
    <property type="entry name" value="Peptidase_M90"/>
    <property type="match status" value="1"/>
</dbReference>
<dbReference type="InterPro" id="IPR042252">
    <property type="entry name" value="MtfA_N"/>
</dbReference>
<name>T2KQB7_FORAG</name>
<protein>
    <submittedName>
        <fullName evidence="1">Transcription factor MtfA phosphoenolpyruvate:gl ucose-phosphotransferase regulator</fullName>
    </submittedName>
</protein>